<dbReference type="InterPro" id="IPR036397">
    <property type="entry name" value="RNaseH_sf"/>
</dbReference>
<protein>
    <submittedName>
        <fullName evidence="3">Retrovirus-related Pol polyprotein from transposon 412</fullName>
    </submittedName>
</protein>
<feature type="region of interest" description="Disordered" evidence="1">
    <location>
        <begin position="491"/>
        <end position="532"/>
    </location>
</feature>
<dbReference type="EMBL" id="JAHWGI010000998">
    <property type="protein sequence ID" value="KAK3920414.1"/>
    <property type="molecule type" value="Genomic_DNA"/>
</dbReference>
<dbReference type="Proteomes" id="UP001219518">
    <property type="component" value="Unassembled WGS sequence"/>
</dbReference>
<feature type="compositionally biased region" description="Acidic residues" evidence="1">
    <location>
        <begin position="510"/>
        <end position="524"/>
    </location>
</feature>
<accession>A0AAE1HFI5</accession>
<feature type="region of interest" description="Disordered" evidence="1">
    <location>
        <begin position="615"/>
        <end position="651"/>
    </location>
</feature>
<dbReference type="AlphaFoldDB" id="A0AAE1HFI5"/>
<dbReference type="GO" id="GO:0003676">
    <property type="term" value="F:nucleic acid binding"/>
    <property type="evidence" value="ECO:0007669"/>
    <property type="project" value="InterPro"/>
</dbReference>
<feature type="compositionally biased region" description="Low complexity" evidence="1">
    <location>
        <begin position="105"/>
        <end position="119"/>
    </location>
</feature>
<feature type="compositionally biased region" description="Polar residues" evidence="1">
    <location>
        <begin position="616"/>
        <end position="632"/>
    </location>
</feature>
<evidence type="ECO:0000259" key="2">
    <source>
        <dbReference type="Pfam" id="PF03732"/>
    </source>
</evidence>
<feature type="domain" description="Retrotransposon gag" evidence="2">
    <location>
        <begin position="222"/>
        <end position="308"/>
    </location>
</feature>
<feature type="region of interest" description="Disordered" evidence="1">
    <location>
        <begin position="64"/>
        <end position="141"/>
    </location>
</feature>
<keyword evidence="4" id="KW-1185">Reference proteome</keyword>
<proteinExistence type="predicted"/>
<name>A0AAE1HFI5_9NEOP</name>
<dbReference type="PANTHER" id="PTHR37984:SF5">
    <property type="entry name" value="PROTEIN NYNRIN-LIKE"/>
    <property type="match status" value="1"/>
</dbReference>
<dbReference type="PANTHER" id="PTHR37984">
    <property type="entry name" value="PROTEIN CBG26694"/>
    <property type="match status" value="1"/>
</dbReference>
<dbReference type="Gene3D" id="3.30.420.10">
    <property type="entry name" value="Ribonuclease H-like superfamily/Ribonuclease H"/>
    <property type="match status" value="1"/>
</dbReference>
<reference evidence="3" key="2">
    <citation type="journal article" date="2023" name="BMC Genomics">
        <title>Pest status, molecular evolution, and epigenetic factors derived from the genome assembly of Frankliniella fusca, a thysanopteran phytovirus vector.</title>
        <authorList>
            <person name="Catto M.A."/>
            <person name="Labadie P.E."/>
            <person name="Jacobson A.L."/>
            <person name="Kennedy G.G."/>
            <person name="Srinivasan R."/>
            <person name="Hunt B.G."/>
        </authorList>
    </citation>
    <scope>NUCLEOTIDE SEQUENCE</scope>
    <source>
        <strain evidence="3">PL_HMW_Pooled</strain>
    </source>
</reference>
<feature type="compositionally biased region" description="Polar residues" evidence="1">
    <location>
        <begin position="80"/>
        <end position="93"/>
    </location>
</feature>
<evidence type="ECO:0000313" key="4">
    <source>
        <dbReference type="Proteomes" id="UP001219518"/>
    </source>
</evidence>
<comment type="caution">
    <text evidence="3">The sequence shown here is derived from an EMBL/GenBank/DDBJ whole genome shotgun (WGS) entry which is preliminary data.</text>
</comment>
<gene>
    <name evidence="3" type="ORF">KUF71_009700</name>
</gene>
<feature type="compositionally biased region" description="Pro residues" evidence="1">
    <location>
        <begin position="641"/>
        <end position="651"/>
    </location>
</feature>
<dbReference type="InterPro" id="IPR005162">
    <property type="entry name" value="Retrotrans_gag_dom"/>
</dbReference>
<reference evidence="3" key="1">
    <citation type="submission" date="2021-07" db="EMBL/GenBank/DDBJ databases">
        <authorList>
            <person name="Catto M.A."/>
            <person name="Jacobson A."/>
            <person name="Kennedy G."/>
            <person name="Labadie P."/>
            <person name="Hunt B.G."/>
            <person name="Srinivasan R."/>
        </authorList>
    </citation>
    <scope>NUCLEOTIDE SEQUENCE</scope>
    <source>
        <strain evidence="3">PL_HMW_Pooled</strain>
        <tissue evidence="3">Head</tissue>
    </source>
</reference>
<dbReference type="InterPro" id="IPR050951">
    <property type="entry name" value="Retrovirus_Pol_polyprotein"/>
</dbReference>
<organism evidence="3 4">
    <name type="scientific">Frankliniella fusca</name>
    <dbReference type="NCBI Taxonomy" id="407009"/>
    <lineage>
        <taxon>Eukaryota</taxon>
        <taxon>Metazoa</taxon>
        <taxon>Ecdysozoa</taxon>
        <taxon>Arthropoda</taxon>
        <taxon>Hexapoda</taxon>
        <taxon>Insecta</taxon>
        <taxon>Pterygota</taxon>
        <taxon>Neoptera</taxon>
        <taxon>Paraneoptera</taxon>
        <taxon>Thysanoptera</taxon>
        <taxon>Terebrantia</taxon>
        <taxon>Thripoidea</taxon>
        <taxon>Thripidae</taxon>
        <taxon>Frankliniella</taxon>
    </lineage>
</organism>
<sequence>MPRRPPAVPYQAAVPTEYLYPPDSPPPADAQVRREPTVPCEPPAARLEADIARRLEALRRQVAGTEISMGRRQAEPQAEPLSTTPHSLPSCSRTAPPPHSMPSCSRAAPPSHSVPSSPRAAPPPHPFPSCSETAPPPPPPLPPCGPATAYWDTPLVPPPPPPPVYDYRYAQPQLPGPAPSRWGQQLPRLAQYDGTWDYAEHRVQARDMLQAYDAEVARSALVQCLTGAARSYLTTLTPEQRGSYAALDEALMQAFGRHQTPHALAASLRACVQGPNESARAYSLRLQAAGRRGLRDASLRRDALRQRFTSIQEVTQWAEATELHADLPEPAQPRRVRAAELEDAPRTGLSVATPDMLRRLDAMAEAVNQLSASRASLTADHPVYATTCLIDTGAVISLIRKGHLPGPPAPLSRLRIRSVTGDVAALGGPLDLSVNWNGLIYKWQFYEADIAEECIVGSDMMGGPQFSIAPGATVSVRALLRGDDVLPVYEKLAPEPLGGPRSRRDQEPSLGDDDGIPSQGDDDVDKPLSSGGVHWPGASSVEMISLALPSGLAGMWSSSPHEKVPLITSATTAPLLQAVPRNTVLAEVSLLHPDEIPSPSSRRPFPTRSAECLGNPYSTDATMAASTDQAPTSAEPRPPRRVLPPDAPLPPDLQRLVDGCEDISDSQRQEVNAVLREFSDVFAEGDEIGLCTWEQFRIDTDCKACTRLETQDTKRAAAAATSVCRTQLLAAPAWLPDEMRADQLADPTIRPILEACERGQRPPADEAVAYGSEARTLWLQWDSLFVKNGVLHRRWRHPSGDPGRDREQLVLPANRVPEVVREYHALPVAVESTARAEAGLPGPMRVFNDNTFLGRWTIDIAGPYPAPTACPRYAEAARVHKKWYCLVCVESFTNWPEVLEEQRDWPSWIPLILLAYRTAPHSATRVSPAEMLYGRMLSLPADLAREPPPAAHLPFNESEYPRWLRETMRRIHADARVMREATSQKYKVNYDLSTALFPGKPGDAVWLYRPVRKPGRNPKLAPKWEGPYVILERVNDLIVWLQSRTNGKKRMANVQNIAPYVDPDFPVRGSWLTFL</sequence>
<evidence type="ECO:0000256" key="1">
    <source>
        <dbReference type="SAM" id="MobiDB-lite"/>
    </source>
</evidence>
<dbReference type="Pfam" id="PF03732">
    <property type="entry name" value="Retrotrans_gag"/>
    <property type="match status" value="1"/>
</dbReference>
<evidence type="ECO:0000313" key="3">
    <source>
        <dbReference type="EMBL" id="KAK3920414.1"/>
    </source>
</evidence>
<feature type="region of interest" description="Disordered" evidence="1">
    <location>
        <begin position="1"/>
        <end position="45"/>
    </location>
</feature>